<organism evidence="4 5">
    <name type="scientific">Bifidobacterium miconis</name>
    <dbReference type="NCBI Taxonomy" id="2834435"/>
    <lineage>
        <taxon>Bacteria</taxon>
        <taxon>Bacillati</taxon>
        <taxon>Actinomycetota</taxon>
        <taxon>Actinomycetes</taxon>
        <taxon>Bifidobacteriales</taxon>
        <taxon>Bifidobacteriaceae</taxon>
        <taxon>Bifidobacterium</taxon>
    </lineage>
</organism>
<keyword evidence="1" id="KW-0378">Hydrolase</keyword>
<reference evidence="4 5" key="1">
    <citation type="submission" date="2021-05" db="EMBL/GenBank/DDBJ databases">
        <title>Phylogenetic classification of ten novel species belonging to the genus Bifidobacterium comprising B. colchicus sp. nov., B. abeli sp. nov., B. bicoloris sp. nov., B. guerezis sp. nov., B. rosaliae sp. nov., B. santillanensis sp. nov., B. argentati sp. nov., B. amazzoni sp. nov., B. pluviali sp. nov., and B. pinnaculum sp. nov.</title>
        <authorList>
            <person name="Lugli G.A."/>
            <person name="Ruiz Garcia L."/>
            <person name="Margolles A."/>
            <person name="Ventura M."/>
        </authorList>
    </citation>
    <scope>NUCLEOTIDE SEQUENCE [LARGE SCALE GENOMIC DNA]</scope>
    <source>
        <strain evidence="4 5">82T10</strain>
    </source>
</reference>
<dbReference type="Pfam" id="PF22848">
    <property type="entry name" value="ASD1_dom"/>
    <property type="match status" value="1"/>
</dbReference>
<proteinExistence type="predicted"/>
<evidence type="ECO:0000313" key="5">
    <source>
        <dbReference type="Proteomes" id="UP000700815"/>
    </source>
</evidence>
<sequence length="449" mass="50354">MSTRHSISIRTDDRVKEQGDLFGVFFEDINHAADGGLYAELIQNRSFEFDPIDNPDYAPLTGWTVLPDDGTTGARVADDHPLNANNPHYLVLGPSEADLAGVSNDGFNDGIPVSADAQYAFSCYARIDDASASATAKLRVELRSADLRTILADETFVVAGGAWTRFAATFFPDRDDPTAVLVVRSDTRATLDLDMVSLIPLDTFDDDHVLRRDLAEKLAELKPRFVRFPGGCLIHDGAFDPAARDSVYRWKFTVGPVEERPSKRNRWKYNQTFGLGFYEYFRMCEQLGAEPIPVISLGCNAHHHLQDDIENLQSWIDDALDVIEFANGPVYSTWGRVRAQMGHPEPFHMKYIALGNEEEYQEFYDRYEIAAHQIHDRYPDIQIAGSAGVCPYSDLYDPAFEQGDRLNTPLMDVHFYHAPEWTVMNAASASALNHVSSSVAYSPRNTLVW</sequence>
<name>A0ABS6WBX6_9BIFI</name>
<comment type="caution">
    <text evidence="4">The sequence shown here is derived from an EMBL/GenBank/DDBJ whole genome shotgun (WGS) entry which is preliminary data.</text>
</comment>
<dbReference type="EMBL" id="JAHBBH010000001">
    <property type="protein sequence ID" value="MBW3091520.1"/>
    <property type="molecule type" value="Genomic_DNA"/>
</dbReference>
<evidence type="ECO:0000313" key="4">
    <source>
        <dbReference type="EMBL" id="MBW3091520.1"/>
    </source>
</evidence>
<dbReference type="PANTHER" id="PTHR31776">
    <property type="entry name" value="ALPHA-L-ARABINOFURANOSIDASE 1"/>
    <property type="match status" value="1"/>
</dbReference>
<dbReference type="Proteomes" id="UP000700815">
    <property type="component" value="Unassembled WGS sequence"/>
</dbReference>
<dbReference type="InterPro" id="IPR003305">
    <property type="entry name" value="CenC_carb-bd"/>
</dbReference>
<dbReference type="Pfam" id="PF02018">
    <property type="entry name" value="CBM_4_9"/>
    <property type="match status" value="1"/>
</dbReference>
<dbReference type="RefSeq" id="WP_219057637.1">
    <property type="nucleotide sequence ID" value="NZ_JAHBBH010000001.1"/>
</dbReference>
<dbReference type="InterPro" id="IPR055235">
    <property type="entry name" value="ASD1_cat"/>
</dbReference>
<evidence type="ECO:0000256" key="1">
    <source>
        <dbReference type="ARBA" id="ARBA00022801"/>
    </source>
</evidence>
<accession>A0ABS6WBX6</accession>
<dbReference type="InterPro" id="IPR051563">
    <property type="entry name" value="Glycosyl_Hydrolase_51"/>
</dbReference>
<feature type="domain" description="Alpha-L-arabinofuranosidase 1 catalytic" evidence="3">
    <location>
        <begin position="218"/>
        <end position="426"/>
    </location>
</feature>
<dbReference type="PANTHER" id="PTHR31776:SF26">
    <property type="entry name" value="SECRETED ARABINOSIDASE"/>
    <property type="match status" value="1"/>
</dbReference>
<protein>
    <submittedName>
        <fullName evidence="4">Carbohydrate binding domain-containing protein</fullName>
    </submittedName>
</protein>
<keyword evidence="5" id="KW-1185">Reference proteome</keyword>
<evidence type="ECO:0000259" key="2">
    <source>
        <dbReference type="Pfam" id="PF02018"/>
    </source>
</evidence>
<feature type="domain" description="CBM-cenC" evidence="2">
    <location>
        <begin position="40"/>
        <end position="185"/>
    </location>
</feature>
<evidence type="ECO:0000259" key="3">
    <source>
        <dbReference type="Pfam" id="PF22848"/>
    </source>
</evidence>
<gene>
    <name evidence="4" type="ORF">KIH79_00840</name>
</gene>